<dbReference type="InterPro" id="IPR032740">
    <property type="entry name" value="GxDLY"/>
</dbReference>
<dbReference type="GO" id="GO:0016788">
    <property type="term" value="F:hydrolase activity, acting on ester bonds"/>
    <property type="evidence" value="ECO:0007669"/>
    <property type="project" value="UniProtKB-ARBA"/>
</dbReference>
<gene>
    <name evidence="4" type="ORF">SAMN05661099_1108</name>
</gene>
<dbReference type="Pfam" id="PF14607">
    <property type="entry name" value="GxDLY"/>
    <property type="match status" value="1"/>
</dbReference>
<sequence>MKNYISLMLFMFQAASASFAQDSLALKFVDGHELKLSGRAFNSNQNYHRLDSSDRKLLIPRVKELATNSAGLSISFTTDAKTISLQWRLARWLDQWNMTPLAVNGLDLYGLKDGKWSYVASARPTGLNNSAVLVKNLDGQMRDYRLYLPLYTEISEVGVGVPTNATINKSAPPANQKRVVIYGSSITQGASASRPGMAYPSIMARSQNIEVINLGFSGSGTMETEIVDVLAKIPADVYILDCVANPSPQMIKDRAYGFVKKLRTLRPNTPIIMVESIFRETGNWDSQIGARTTQQNMEFRNAYQRAMGDSDKNLHYIFSKDLIGNDHEATIDGTHLTDVGFMRLAEAIGEEVKKVIGK</sequence>
<keyword evidence="5" id="KW-1185">Reference proteome</keyword>
<evidence type="ECO:0000259" key="3">
    <source>
        <dbReference type="Pfam" id="PF14607"/>
    </source>
</evidence>
<name>A0A1T5AY78_9SPHI</name>
<dbReference type="PANTHER" id="PTHR30383">
    <property type="entry name" value="THIOESTERASE 1/PROTEASE 1/LYSOPHOSPHOLIPASE L1"/>
    <property type="match status" value="1"/>
</dbReference>
<feature type="domain" description="SGNH hydrolase-type esterase" evidence="2">
    <location>
        <begin position="176"/>
        <end position="348"/>
    </location>
</feature>
<dbReference type="PANTHER" id="PTHR30383:SF29">
    <property type="entry name" value="SGNH HYDROLASE-TYPE ESTERASE DOMAIN-CONTAINING PROTEIN"/>
    <property type="match status" value="1"/>
</dbReference>
<keyword evidence="1" id="KW-0732">Signal</keyword>
<dbReference type="InterPro" id="IPR051532">
    <property type="entry name" value="Ester_Hydrolysis_Enzymes"/>
</dbReference>
<reference evidence="5" key="1">
    <citation type="submission" date="2017-02" db="EMBL/GenBank/DDBJ databases">
        <authorList>
            <person name="Varghese N."/>
            <person name="Submissions S."/>
        </authorList>
    </citation>
    <scope>NUCLEOTIDE SEQUENCE [LARGE SCALE GENOMIC DNA]</scope>
    <source>
        <strain evidence="5">DSM 22385</strain>
    </source>
</reference>
<accession>A0A1T5AY78</accession>
<evidence type="ECO:0000259" key="2">
    <source>
        <dbReference type="Pfam" id="PF14606"/>
    </source>
</evidence>
<dbReference type="Proteomes" id="UP000189981">
    <property type="component" value="Unassembled WGS sequence"/>
</dbReference>
<evidence type="ECO:0000313" key="4">
    <source>
        <dbReference type="EMBL" id="SKB39737.1"/>
    </source>
</evidence>
<dbReference type="InterPro" id="IPR036514">
    <property type="entry name" value="SGNH_hydro_sf"/>
</dbReference>
<dbReference type="Pfam" id="PF14606">
    <property type="entry name" value="Lipase_GDSL_3"/>
    <property type="match status" value="1"/>
</dbReference>
<dbReference type="InterPro" id="IPR013830">
    <property type="entry name" value="SGNH_hydro"/>
</dbReference>
<evidence type="ECO:0000313" key="5">
    <source>
        <dbReference type="Proteomes" id="UP000189981"/>
    </source>
</evidence>
<evidence type="ECO:0000256" key="1">
    <source>
        <dbReference type="SAM" id="SignalP"/>
    </source>
</evidence>
<dbReference type="Gene3D" id="3.40.50.1110">
    <property type="entry name" value="SGNH hydrolase"/>
    <property type="match status" value="1"/>
</dbReference>
<feature type="signal peptide" evidence="1">
    <location>
        <begin position="1"/>
        <end position="20"/>
    </location>
</feature>
<dbReference type="RefSeq" id="WP_079701621.1">
    <property type="nucleotide sequence ID" value="NZ_FUYR01000001.1"/>
</dbReference>
<feature type="chain" id="PRO_5013137714" evidence="1">
    <location>
        <begin position="21"/>
        <end position="358"/>
    </location>
</feature>
<proteinExistence type="predicted"/>
<dbReference type="AlphaFoldDB" id="A0A1T5AY78"/>
<dbReference type="Gene3D" id="2.60.120.260">
    <property type="entry name" value="Galactose-binding domain-like"/>
    <property type="match status" value="1"/>
</dbReference>
<dbReference type="STRING" id="572036.SAMN05661099_1108"/>
<dbReference type="SUPFAM" id="SSF52266">
    <property type="entry name" value="SGNH hydrolase"/>
    <property type="match status" value="1"/>
</dbReference>
<dbReference type="EMBL" id="FUYR01000001">
    <property type="protein sequence ID" value="SKB39737.1"/>
    <property type="molecule type" value="Genomic_DNA"/>
</dbReference>
<organism evidence="4 5">
    <name type="scientific">Daejeonella lutea</name>
    <dbReference type="NCBI Taxonomy" id="572036"/>
    <lineage>
        <taxon>Bacteria</taxon>
        <taxon>Pseudomonadati</taxon>
        <taxon>Bacteroidota</taxon>
        <taxon>Sphingobacteriia</taxon>
        <taxon>Sphingobacteriales</taxon>
        <taxon>Sphingobacteriaceae</taxon>
        <taxon>Daejeonella</taxon>
    </lineage>
</organism>
<protein>
    <submittedName>
        <fullName evidence="4">Lysophospholipase L1</fullName>
    </submittedName>
</protein>
<dbReference type="OrthoDB" id="5624617at2"/>
<feature type="domain" description="SGNH hydrolase-type esterase N-terminal" evidence="3">
    <location>
        <begin position="27"/>
        <end position="167"/>
    </location>
</feature>